<evidence type="ECO:0000256" key="2">
    <source>
        <dbReference type="ARBA" id="ARBA00022553"/>
    </source>
</evidence>
<dbReference type="Pfam" id="PF24538">
    <property type="entry name" value="DUF7599"/>
    <property type="match status" value="1"/>
</dbReference>
<keyword evidence="4" id="KW-0804">Transcription</keyword>
<dbReference type="PANTHER" id="PTHR15180:SF1">
    <property type="entry name" value="GENERAL TRANSCRIPTION FACTOR 3C POLYPEPTIDE 1"/>
    <property type="match status" value="1"/>
</dbReference>
<dbReference type="InterPro" id="IPR036390">
    <property type="entry name" value="WH_DNA-bd_sf"/>
</dbReference>
<feature type="domain" description="GTF3C1 extended winged-helix" evidence="8">
    <location>
        <begin position="559"/>
        <end position="666"/>
    </location>
</feature>
<dbReference type="PANTHER" id="PTHR15180">
    <property type="entry name" value="GENERAL TRANSCRIPTION FACTOR 3C POLYPEPTIDE 1"/>
    <property type="match status" value="1"/>
</dbReference>
<dbReference type="SUPFAM" id="SSF46785">
    <property type="entry name" value="Winged helix' DNA-binding domain"/>
    <property type="match status" value="1"/>
</dbReference>
<evidence type="ECO:0000256" key="3">
    <source>
        <dbReference type="ARBA" id="ARBA00023125"/>
    </source>
</evidence>
<feature type="domain" description="DUF7599" evidence="9">
    <location>
        <begin position="243"/>
        <end position="326"/>
    </location>
</feature>
<proteinExistence type="predicted"/>
<dbReference type="EMBL" id="JAGGNH010000004">
    <property type="protein sequence ID" value="KAJ0974372.1"/>
    <property type="molecule type" value="Genomic_DNA"/>
</dbReference>
<feature type="domain" description="DUF7646" evidence="10">
    <location>
        <begin position="344"/>
        <end position="427"/>
    </location>
</feature>
<evidence type="ECO:0000313" key="11">
    <source>
        <dbReference type="EMBL" id="KAJ0974372.1"/>
    </source>
</evidence>
<evidence type="ECO:0000259" key="7">
    <source>
        <dbReference type="Pfam" id="PF23704"/>
    </source>
</evidence>
<dbReference type="Pfam" id="PF04182">
    <property type="entry name" value="B-block_TFIIIC"/>
    <property type="match status" value="1"/>
</dbReference>
<dbReference type="InterPro" id="IPR044210">
    <property type="entry name" value="Tfc3-like"/>
</dbReference>
<sequence length="672" mass="75385">MDSIIASALEEVCVRGSTGIPLKDLWPALQTSISSAGLSLCDAVKTALWSRLLFHPALRFEVPDGSSLVPSDDSLISFDEGERLGLKIVAEEHLRDNFLGLYDLKAADGEISAEKKRVLERLAIARTSGITQSDLAKEFGMKGNNIFYLVRGLECHKLITRQSTIVKMKELGIDGESSSKCTQIVHTNLIHLYRYAKNSSLGSQQRFEITRPDMLANPCNSDVISLSENNASGEYLEEDVRINDFIPAMKLICDKLEEADGKVLVVSDIKQALGYRMSQGHRAWRITLNKLKNAGVVEEFLAKINGKDTNCLRLLGKFCPENFRQKSVMCGYDASESEVSLKHGKRGQITDLLVELPLENRIYDMIDAEGPKGITITEISKRVGLSGKFVHSRIVDMCSRYRMNILAEMNKRTRQYRVWTSKNHQSSSEVFLNKCVETAHVSEFLNHPEELSSHGQLSQITKAPDPCDNNDFSATDNGQMISEVPILYSADTDDNQQTVSDTDHQSLDHEILGVSDFVDNHRMESVPNSSVVLHEKPLSSSAVPAKLQASQRYSCIASTVSAVQREQRILERLKNEKFLLTVELHKWLEGLEKDKTTMMDRKTLTRALNKLQEKGLCKCVQVIIPGVTNCSQSRKTEVILHPSIDNFSKELLDQIHKKQRTFDFMVRQSGFS</sequence>
<name>A0A9D5HFK5_9LILI</name>
<dbReference type="InterPro" id="IPR056467">
    <property type="entry name" value="eWH_GTF3C1"/>
</dbReference>
<feature type="domain" description="B-block binding subunit of TFIIIC" evidence="6">
    <location>
        <begin position="115"/>
        <end position="198"/>
    </location>
</feature>
<dbReference type="InterPro" id="IPR056428">
    <property type="entry name" value="WH_GTF3C1"/>
</dbReference>
<evidence type="ECO:0000259" key="6">
    <source>
        <dbReference type="Pfam" id="PF04182"/>
    </source>
</evidence>
<evidence type="ECO:0000259" key="9">
    <source>
        <dbReference type="Pfam" id="PF24538"/>
    </source>
</evidence>
<dbReference type="OrthoDB" id="68020at2759"/>
<evidence type="ECO:0000256" key="1">
    <source>
        <dbReference type="ARBA" id="ARBA00004123"/>
    </source>
</evidence>
<evidence type="ECO:0000259" key="8">
    <source>
        <dbReference type="Pfam" id="PF24101"/>
    </source>
</evidence>
<dbReference type="Pfam" id="PF24657">
    <property type="entry name" value="DUF7646"/>
    <property type="match status" value="1"/>
</dbReference>
<dbReference type="Proteomes" id="UP001085076">
    <property type="component" value="Miscellaneous, Linkage group lg04"/>
</dbReference>
<keyword evidence="12" id="KW-1185">Reference proteome</keyword>
<dbReference type="InterPro" id="IPR056063">
    <property type="entry name" value="DUF7646"/>
</dbReference>
<protein>
    <recommendedName>
        <fullName evidence="13">B-block binding subunit of TFIIIC domain-containing protein</fullName>
    </recommendedName>
</protein>
<dbReference type="GO" id="GO:0006384">
    <property type="term" value="P:transcription initiation at RNA polymerase III promoter"/>
    <property type="evidence" value="ECO:0007669"/>
    <property type="project" value="InterPro"/>
</dbReference>
<dbReference type="InterPro" id="IPR036388">
    <property type="entry name" value="WH-like_DNA-bd_sf"/>
</dbReference>
<evidence type="ECO:0000313" key="12">
    <source>
        <dbReference type="Proteomes" id="UP001085076"/>
    </source>
</evidence>
<comment type="caution">
    <text evidence="11">The sequence shown here is derived from an EMBL/GenBank/DDBJ whole genome shotgun (WGS) entry which is preliminary data.</text>
</comment>
<reference evidence="11" key="1">
    <citation type="submission" date="2021-03" db="EMBL/GenBank/DDBJ databases">
        <authorList>
            <person name="Li Z."/>
            <person name="Yang C."/>
        </authorList>
    </citation>
    <scope>NUCLEOTIDE SEQUENCE</scope>
    <source>
        <strain evidence="11">Dzin_1.0</strain>
        <tissue evidence="11">Leaf</tissue>
    </source>
</reference>
<dbReference type="Gene3D" id="1.10.10.10">
    <property type="entry name" value="Winged helix-like DNA-binding domain superfamily/Winged helix DNA-binding domain"/>
    <property type="match status" value="1"/>
</dbReference>
<comment type="subcellular location">
    <subcellularLocation>
        <location evidence="1">Nucleus</location>
    </subcellularLocation>
</comment>
<accession>A0A9D5HFK5</accession>
<dbReference type="InterPro" id="IPR007309">
    <property type="entry name" value="TFIIIC_Bblock-bd"/>
</dbReference>
<dbReference type="InterPro" id="IPR035625">
    <property type="entry name" value="Tfc3-like_eWH"/>
</dbReference>
<dbReference type="InterPro" id="IPR056020">
    <property type="entry name" value="DUF7599"/>
</dbReference>
<gene>
    <name evidence="11" type="ORF">J5N97_016337</name>
</gene>
<dbReference type="Pfam" id="PF24101">
    <property type="entry name" value="WHD_GTF3C1"/>
    <property type="match status" value="1"/>
</dbReference>
<feature type="domain" description="General transcription factor 3C polypeptide 1 winged-helix" evidence="7">
    <location>
        <begin position="1"/>
        <end position="102"/>
    </location>
</feature>
<evidence type="ECO:0000259" key="10">
    <source>
        <dbReference type="Pfam" id="PF24657"/>
    </source>
</evidence>
<keyword evidence="3" id="KW-0238">DNA-binding</keyword>
<dbReference type="Pfam" id="PF23704">
    <property type="entry name" value="WHD_GTF3C1_N"/>
    <property type="match status" value="1"/>
</dbReference>
<dbReference type="GO" id="GO:0000127">
    <property type="term" value="C:transcription factor TFIIIC complex"/>
    <property type="evidence" value="ECO:0007669"/>
    <property type="project" value="InterPro"/>
</dbReference>
<reference evidence="11" key="2">
    <citation type="journal article" date="2022" name="Hortic Res">
        <title>The genome of Dioscorea zingiberensis sheds light on the biosynthesis, origin and evolution of the medicinally important diosgenin saponins.</title>
        <authorList>
            <person name="Li Y."/>
            <person name="Tan C."/>
            <person name="Li Z."/>
            <person name="Guo J."/>
            <person name="Li S."/>
            <person name="Chen X."/>
            <person name="Wang C."/>
            <person name="Dai X."/>
            <person name="Yang H."/>
            <person name="Song W."/>
            <person name="Hou L."/>
            <person name="Xu J."/>
            <person name="Tong Z."/>
            <person name="Xu A."/>
            <person name="Yuan X."/>
            <person name="Wang W."/>
            <person name="Yang Q."/>
            <person name="Chen L."/>
            <person name="Sun Z."/>
            <person name="Wang K."/>
            <person name="Pan B."/>
            <person name="Chen J."/>
            <person name="Bao Y."/>
            <person name="Liu F."/>
            <person name="Qi X."/>
            <person name="Gang D.R."/>
            <person name="Wen J."/>
            <person name="Li J."/>
        </authorList>
    </citation>
    <scope>NUCLEOTIDE SEQUENCE</scope>
    <source>
        <strain evidence="11">Dzin_1.0</strain>
    </source>
</reference>
<dbReference type="AlphaFoldDB" id="A0A9D5HFK5"/>
<dbReference type="GO" id="GO:0003677">
    <property type="term" value="F:DNA binding"/>
    <property type="evidence" value="ECO:0007669"/>
    <property type="project" value="UniProtKB-KW"/>
</dbReference>
<evidence type="ECO:0000256" key="4">
    <source>
        <dbReference type="ARBA" id="ARBA00023163"/>
    </source>
</evidence>
<dbReference type="GO" id="GO:0042791">
    <property type="term" value="P:5S class rRNA transcription by RNA polymerase III"/>
    <property type="evidence" value="ECO:0007669"/>
    <property type="project" value="TreeGrafter"/>
</dbReference>
<organism evidence="11 12">
    <name type="scientific">Dioscorea zingiberensis</name>
    <dbReference type="NCBI Taxonomy" id="325984"/>
    <lineage>
        <taxon>Eukaryota</taxon>
        <taxon>Viridiplantae</taxon>
        <taxon>Streptophyta</taxon>
        <taxon>Embryophyta</taxon>
        <taxon>Tracheophyta</taxon>
        <taxon>Spermatophyta</taxon>
        <taxon>Magnoliopsida</taxon>
        <taxon>Liliopsida</taxon>
        <taxon>Dioscoreales</taxon>
        <taxon>Dioscoreaceae</taxon>
        <taxon>Dioscorea</taxon>
    </lineage>
</organism>
<keyword evidence="5" id="KW-0539">Nucleus</keyword>
<evidence type="ECO:0008006" key="13">
    <source>
        <dbReference type="Google" id="ProtNLM"/>
    </source>
</evidence>
<evidence type="ECO:0000256" key="5">
    <source>
        <dbReference type="ARBA" id="ARBA00023242"/>
    </source>
</evidence>
<keyword evidence="2" id="KW-0597">Phosphoprotein</keyword>
<dbReference type="CDD" id="cd16169">
    <property type="entry name" value="Tau138_eWH"/>
    <property type="match status" value="1"/>
</dbReference>
<dbReference type="GO" id="GO:0005634">
    <property type="term" value="C:nucleus"/>
    <property type="evidence" value="ECO:0007669"/>
    <property type="project" value="UniProtKB-SubCell"/>
</dbReference>